<evidence type="ECO:0000313" key="7">
    <source>
        <dbReference type="EMBL" id="SFU05427.1"/>
    </source>
</evidence>
<feature type="transmembrane region" description="Helical" evidence="5">
    <location>
        <begin position="74"/>
        <end position="93"/>
    </location>
</feature>
<keyword evidence="4 5" id="KW-0472">Membrane</keyword>
<feature type="domain" description="O-antigen ligase-related" evidence="6">
    <location>
        <begin position="104"/>
        <end position="241"/>
    </location>
</feature>
<protein>
    <submittedName>
        <fullName evidence="7">O-Antigen ligase</fullName>
    </submittedName>
</protein>
<evidence type="ECO:0000256" key="5">
    <source>
        <dbReference type="SAM" id="Phobius"/>
    </source>
</evidence>
<evidence type="ECO:0000256" key="3">
    <source>
        <dbReference type="ARBA" id="ARBA00022989"/>
    </source>
</evidence>
<sequence length="319" mass="35883">MLMRSDKSDVNAYKLSRFSVYVLAFCALIAIIDVLMHGEFIKLLGYDSHYAGEQFRLIDSYDDTIRATGGFSDALNFGYTLAIGVFLCMECYAQRIMRKRMLILSLIMSVAVCMTLTRGAILIVFLIYFAYFVTNRTLIKTVCVLCILMIPVIAIQTTYLDKYTDLLVGRFTDSSATSKGSTQGRFDMAAKSMAYLADNPMGVGLGTQGSGNLIAQDDKRINTDNYFFWMALETGILGLILNLIYIITQFIYGLSRQLINEKIHPLRPYMVMMMAYFIASALSSAPSSSTFSLFFWCVLALLPGLKLHKGYYEKNHNGY</sequence>
<accession>A0A1I7D151</accession>
<reference evidence="8" key="1">
    <citation type="submission" date="2016-10" db="EMBL/GenBank/DDBJ databases">
        <authorList>
            <person name="Varghese N."/>
            <person name="Submissions S."/>
        </authorList>
    </citation>
    <scope>NUCLEOTIDE SEQUENCE [LARGE SCALE GENOMIC DNA]</scope>
    <source>
        <strain evidence="8">Ah-143</strain>
    </source>
</reference>
<dbReference type="InterPro" id="IPR007016">
    <property type="entry name" value="O-antigen_ligase-rel_domated"/>
</dbReference>
<proteinExistence type="predicted"/>
<dbReference type="PANTHER" id="PTHR37422:SF13">
    <property type="entry name" value="LIPOPOLYSACCHARIDE BIOSYNTHESIS PROTEIN PA4999-RELATED"/>
    <property type="match status" value="1"/>
</dbReference>
<keyword evidence="8" id="KW-1185">Reference proteome</keyword>
<dbReference type="GO" id="GO:0016020">
    <property type="term" value="C:membrane"/>
    <property type="evidence" value="ECO:0007669"/>
    <property type="project" value="UniProtKB-SubCell"/>
</dbReference>
<dbReference type="EMBL" id="FPAU01000004">
    <property type="protein sequence ID" value="SFU05427.1"/>
    <property type="molecule type" value="Genomic_DNA"/>
</dbReference>
<evidence type="ECO:0000256" key="2">
    <source>
        <dbReference type="ARBA" id="ARBA00022692"/>
    </source>
</evidence>
<feature type="transmembrane region" description="Helical" evidence="5">
    <location>
        <begin position="226"/>
        <end position="254"/>
    </location>
</feature>
<name>A0A1I7D151_9ENTR</name>
<keyword evidence="3 5" id="KW-1133">Transmembrane helix</keyword>
<dbReference type="PANTHER" id="PTHR37422">
    <property type="entry name" value="TEICHURONIC ACID BIOSYNTHESIS PROTEIN TUAE"/>
    <property type="match status" value="1"/>
</dbReference>
<evidence type="ECO:0000259" key="6">
    <source>
        <dbReference type="Pfam" id="PF04932"/>
    </source>
</evidence>
<feature type="transmembrane region" description="Helical" evidence="5">
    <location>
        <begin position="20"/>
        <end position="38"/>
    </location>
</feature>
<feature type="transmembrane region" description="Helical" evidence="5">
    <location>
        <begin position="137"/>
        <end position="160"/>
    </location>
</feature>
<dbReference type="GO" id="GO:0016874">
    <property type="term" value="F:ligase activity"/>
    <property type="evidence" value="ECO:0007669"/>
    <property type="project" value="UniProtKB-KW"/>
</dbReference>
<evidence type="ECO:0000256" key="4">
    <source>
        <dbReference type="ARBA" id="ARBA00023136"/>
    </source>
</evidence>
<keyword evidence="2 5" id="KW-0812">Transmembrane</keyword>
<dbReference type="AlphaFoldDB" id="A0A1I7D151"/>
<feature type="transmembrane region" description="Helical" evidence="5">
    <location>
        <begin position="274"/>
        <end position="302"/>
    </location>
</feature>
<feature type="transmembrane region" description="Helical" evidence="5">
    <location>
        <begin position="105"/>
        <end position="131"/>
    </location>
</feature>
<comment type="subcellular location">
    <subcellularLocation>
        <location evidence="1">Membrane</location>
        <topology evidence="1">Multi-pass membrane protein</topology>
    </subcellularLocation>
</comment>
<dbReference type="Proteomes" id="UP000199187">
    <property type="component" value="Unassembled WGS sequence"/>
</dbReference>
<evidence type="ECO:0000313" key="8">
    <source>
        <dbReference type="Proteomes" id="UP000199187"/>
    </source>
</evidence>
<dbReference type="InterPro" id="IPR051533">
    <property type="entry name" value="WaaL-like"/>
</dbReference>
<dbReference type="Pfam" id="PF04932">
    <property type="entry name" value="Wzy_C"/>
    <property type="match status" value="1"/>
</dbReference>
<keyword evidence="7" id="KW-0436">Ligase</keyword>
<gene>
    <name evidence="7" type="ORF">SAMN05192562_104272</name>
</gene>
<evidence type="ECO:0000256" key="1">
    <source>
        <dbReference type="ARBA" id="ARBA00004141"/>
    </source>
</evidence>
<organism evidence="7 8">
    <name type="scientific">Kosakonia arachidis</name>
    <dbReference type="NCBI Taxonomy" id="551989"/>
    <lineage>
        <taxon>Bacteria</taxon>
        <taxon>Pseudomonadati</taxon>
        <taxon>Pseudomonadota</taxon>
        <taxon>Gammaproteobacteria</taxon>
        <taxon>Enterobacterales</taxon>
        <taxon>Enterobacteriaceae</taxon>
        <taxon>Kosakonia</taxon>
    </lineage>
</organism>